<feature type="domain" description="Protein kinase" evidence="4">
    <location>
        <begin position="915"/>
        <end position="1252"/>
    </location>
</feature>
<keyword evidence="2" id="KW-0472">Membrane</keyword>
<feature type="region of interest" description="Disordered" evidence="1">
    <location>
        <begin position="618"/>
        <end position="646"/>
    </location>
</feature>
<feature type="transmembrane region" description="Helical" evidence="2">
    <location>
        <begin position="303"/>
        <end position="326"/>
    </location>
</feature>
<dbReference type="Pfam" id="PF07714">
    <property type="entry name" value="PK_Tyr_Ser-Thr"/>
    <property type="match status" value="1"/>
</dbReference>
<evidence type="ECO:0000313" key="6">
    <source>
        <dbReference type="Proteomes" id="UP000232323"/>
    </source>
</evidence>
<comment type="caution">
    <text evidence="5">The sequence shown here is derived from an EMBL/GenBank/DDBJ whole genome shotgun (WGS) entry which is preliminary data.</text>
</comment>
<feature type="compositionally biased region" description="Pro residues" evidence="1">
    <location>
        <begin position="259"/>
        <end position="268"/>
    </location>
</feature>
<dbReference type="GO" id="GO:0004674">
    <property type="term" value="F:protein serine/threonine kinase activity"/>
    <property type="evidence" value="ECO:0007669"/>
    <property type="project" value="TreeGrafter"/>
</dbReference>
<dbReference type="CDD" id="cd13999">
    <property type="entry name" value="STKc_MAP3K-like"/>
    <property type="match status" value="1"/>
</dbReference>
<reference evidence="5 6" key="1">
    <citation type="submission" date="2017-08" db="EMBL/GenBank/DDBJ databases">
        <title>Acidophilic green algal genome provides insights into adaptation to an acidic environment.</title>
        <authorList>
            <person name="Hirooka S."/>
            <person name="Hirose Y."/>
            <person name="Kanesaki Y."/>
            <person name="Higuchi S."/>
            <person name="Fujiwara T."/>
            <person name="Onuma R."/>
            <person name="Era A."/>
            <person name="Ohbayashi R."/>
            <person name="Uzuka A."/>
            <person name="Nozaki H."/>
            <person name="Yoshikawa H."/>
            <person name="Miyagishima S.Y."/>
        </authorList>
    </citation>
    <scope>NUCLEOTIDE SEQUENCE [LARGE SCALE GENOMIC DNA]</scope>
    <source>
        <strain evidence="5 6">NIES-2499</strain>
    </source>
</reference>
<dbReference type="InterPro" id="IPR008271">
    <property type="entry name" value="Ser/Thr_kinase_AS"/>
</dbReference>
<feature type="signal peptide" evidence="3">
    <location>
        <begin position="1"/>
        <end position="16"/>
    </location>
</feature>
<feature type="chain" id="PRO_5012738688" description="Protein kinase domain-containing protein" evidence="3">
    <location>
        <begin position="17"/>
        <end position="1252"/>
    </location>
</feature>
<evidence type="ECO:0000256" key="3">
    <source>
        <dbReference type="SAM" id="SignalP"/>
    </source>
</evidence>
<dbReference type="PANTHER" id="PTHR44329">
    <property type="entry name" value="SERINE/THREONINE-PROTEIN KINASE TNNI3K-RELATED"/>
    <property type="match status" value="1"/>
</dbReference>
<evidence type="ECO:0000256" key="2">
    <source>
        <dbReference type="SAM" id="Phobius"/>
    </source>
</evidence>
<dbReference type="STRING" id="1157962.A0A250X809"/>
<feature type="region of interest" description="Disordered" evidence="1">
    <location>
        <begin position="259"/>
        <end position="290"/>
    </location>
</feature>
<sequence>MPIMFLSFFCSTLGTATLLACVVASFGQAPPPATTITRDGILNFTTVDSDYTVSQSDSPSSPQAFYTLLDGTRVPYPASTLFAIQTPPTIVIRYFDKVAKVNITYCAGFFLPSVIEALKVAIASNWTTQQINTSICSSPTYLPFAMNTSGQPALPDQTSSYFGSRVTLSPNKYINIPLSNDILYYPFRSELAAIAYPSNPSGSIFVEGWDSENQQPCNGTLVFLVYIMDINPPGFSMIMQYTLTMQAVQIGAPANAPPASPALSPPLNPSHNQVYPPPPPPEMNQPTNYSAASTSSASIVGPVVGGVVGGALLFVILAVFGLRYYYRGYLSLLSFPASLKREKEGGGRCMKLNTSNTSDAVSPLVVSNDNNDLKEVVVCKDVAAIMIDSSDSSFRGRGDKADEVGIISTSKQKMPIFSPAIMSAGTAGGDVAHPYHPTPIQNGTLQPHIIPATLSAAAAITDCGVEIIAEIDTECAAVTSSAVVAMLAMPASPTSPPSSISSHDGNDNYSQLQQPKALPAAAASAIVALDYSNTCHQYRQYHHQDYQDECSAASNTSGLPDASISSAVQSRHLFTAFCKLSSFSSSSSAAALVSRMQQHQENGGVGLLFAESAESASANDTDAHTAVHRHHPAARPQQHQPPPPVTDLVNKALFEDDYNGVQLLSRDLARNMTFHTARSGTALASTLKAGSSLISPFQISLFGVFGDESNESPEALVEAHQEAIMRQQPHATHLDHHLALPITAAAAVAADGSRIEDSRRTQNNLVSPLNAHPAHHNIHNNSSNYNIVNSNNNNGVIMQAAATAEAAGHGTNSQQMTHADGSRHMSCSSSDGRTTSATATTADYVKHAPATTAISRDKAELLRPFVASPSSSGSSRSLFWRAGTTIGPPMAGKISGLPMHEDLDLDILLGRDLDVDASACLGSGAIGQVFKGKYKRRSNRLMSSGIADDNDLPLNVAVKILHPSTMTTNPQDYSDLQSLQMELQIQGRIQHANIVHVYGGCLRPPTCFVVSELMEGGDLDQYLHQGNKRHHGPSVAAGSSSVNDHSGLVLSGRVGLKEQPVQQHEMNGVPLIKNATATHALTLKQKLNIALDIMSGLAYLHELDIIHRDLKPGNVLLSADGTAKISDFGLARSKYKTLLSTKRFDVGTVAYMAPECFDDALGDITLKCDIYSFGILLWEIMSETRPWAGLTEFQIIFKVSIHQARPRMPKDDRVCPVAIKELIMACWDGDADKRPDASAVMRSIQQICENMF</sequence>
<name>A0A250X809_9CHLO</name>
<evidence type="ECO:0000259" key="4">
    <source>
        <dbReference type="PROSITE" id="PS50011"/>
    </source>
</evidence>
<dbReference type="OrthoDB" id="346907at2759"/>
<keyword evidence="2" id="KW-1133">Transmembrane helix</keyword>
<evidence type="ECO:0000256" key="1">
    <source>
        <dbReference type="SAM" id="MobiDB-lite"/>
    </source>
</evidence>
<dbReference type="PROSITE" id="PS00108">
    <property type="entry name" value="PROTEIN_KINASE_ST"/>
    <property type="match status" value="1"/>
</dbReference>
<dbReference type="InterPro" id="IPR011009">
    <property type="entry name" value="Kinase-like_dom_sf"/>
</dbReference>
<proteinExistence type="predicted"/>
<feature type="region of interest" description="Disordered" evidence="1">
    <location>
        <begin position="812"/>
        <end position="834"/>
    </location>
</feature>
<dbReference type="PROSITE" id="PS50011">
    <property type="entry name" value="PROTEIN_KINASE_DOM"/>
    <property type="match status" value="1"/>
</dbReference>
<keyword evidence="2" id="KW-0812">Transmembrane</keyword>
<keyword evidence="3" id="KW-0732">Signal</keyword>
<protein>
    <recommendedName>
        <fullName evidence="4">Protein kinase domain-containing protein</fullName>
    </recommendedName>
</protein>
<dbReference type="Proteomes" id="UP000232323">
    <property type="component" value="Unassembled WGS sequence"/>
</dbReference>
<dbReference type="SUPFAM" id="SSF56112">
    <property type="entry name" value="Protein kinase-like (PK-like)"/>
    <property type="match status" value="1"/>
</dbReference>
<dbReference type="InterPro" id="IPR000719">
    <property type="entry name" value="Prot_kinase_dom"/>
</dbReference>
<dbReference type="EMBL" id="BEGY01000038">
    <property type="protein sequence ID" value="GAX79022.1"/>
    <property type="molecule type" value="Genomic_DNA"/>
</dbReference>
<dbReference type="InterPro" id="IPR001245">
    <property type="entry name" value="Ser-Thr/Tyr_kinase_cat_dom"/>
</dbReference>
<dbReference type="InterPro" id="IPR051681">
    <property type="entry name" value="Ser/Thr_Kinases-Pseudokinases"/>
</dbReference>
<dbReference type="PANTHER" id="PTHR44329:SF214">
    <property type="entry name" value="PROTEIN KINASE DOMAIN-CONTAINING PROTEIN"/>
    <property type="match status" value="1"/>
</dbReference>
<dbReference type="Gene3D" id="1.10.510.10">
    <property type="entry name" value="Transferase(Phosphotransferase) domain 1"/>
    <property type="match status" value="2"/>
</dbReference>
<gene>
    <name evidence="5" type="ORF">CEUSTIGMA_g6462.t1</name>
</gene>
<evidence type="ECO:0000313" key="5">
    <source>
        <dbReference type="EMBL" id="GAX79022.1"/>
    </source>
</evidence>
<organism evidence="5 6">
    <name type="scientific">Chlamydomonas eustigma</name>
    <dbReference type="NCBI Taxonomy" id="1157962"/>
    <lineage>
        <taxon>Eukaryota</taxon>
        <taxon>Viridiplantae</taxon>
        <taxon>Chlorophyta</taxon>
        <taxon>core chlorophytes</taxon>
        <taxon>Chlorophyceae</taxon>
        <taxon>CS clade</taxon>
        <taxon>Chlamydomonadales</taxon>
        <taxon>Chlamydomonadaceae</taxon>
        <taxon>Chlamydomonas</taxon>
    </lineage>
</organism>
<feature type="compositionally biased region" description="Polar residues" evidence="1">
    <location>
        <begin position="825"/>
        <end position="834"/>
    </location>
</feature>
<dbReference type="AlphaFoldDB" id="A0A250X809"/>
<accession>A0A250X809</accession>
<dbReference type="SMART" id="SM00220">
    <property type="entry name" value="S_TKc"/>
    <property type="match status" value="1"/>
</dbReference>
<keyword evidence="6" id="KW-1185">Reference proteome</keyword>
<dbReference type="GO" id="GO:0005524">
    <property type="term" value="F:ATP binding"/>
    <property type="evidence" value="ECO:0007669"/>
    <property type="project" value="InterPro"/>
</dbReference>